<evidence type="ECO:0000313" key="2">
    <source>
        <dbReference type="Proteomes" id="UP000199005"/>
    </source>
</evidence>
<reference evidence="1 2" key="1">
    <citation type="submission" date="2016-10" db="EMBL/GenBank/DDBJ databases">
        <authorList>
            <person name="de Groot N.N."/>
        </authorList>
    </citation>
    <scope>NUCLEOTIDE SEQUENCE [LARGE SCALE GENOMIC DNA]</scope>
    <source>
        <strain evidence="1 2">DSM 1041</strain>
    </source>
</reference>
<protein>
    <submittedName>
        <fullName evidence="1">Uncharacterized protein</fullName>
    </submittedName>
</protein>
<organism evidence="1 2">
    <name type="scientific">Azotobacter beijerinckii</name>
    <dbReference type="NCBI Taxonomy" id="170623"/>
    <lineage>
        <taxon>Bacteria</taxon>
        <taxon>Pseudomonadati</taxon>
        <taxon>Pseudomonadota</taxon>
        <taxon>Gammaproteobacteria</taxon>
        <taxon>Pseudomonadales</taxon>
        <taxon>Pseudomonadaceae</taxon>
        <taxon>Azotobacter</taxon>
    </lineage>
</organism>
<sequence length="55" mass="6818">MIGPVLPTEEERRRSYFLASERFDRRLFENEQKSLWRDFSPLDSRDYFKTQDNFP</sequence>
<dbReference type="AlphaFoldDB" id="A0A1H6WLV9"/>
<name>A0A1H6WLV9_9GAMM</name>
<dbReference type="EMBL" id="FNYO01000044">
    <property type="protein sequence ID" value="SEJ15137.1"/>
    <property type="molecule type" value="Genomic_DNA"/>
</dbReference>
<proteinExistence type="predicted"/>
<dbReference type="Proteomes" id="UP000199005">
    <property type="component" value="Unassembled WGS sequence"/>
</dbReference>
<accession>A0A1H6WLV9</accession>
<evidence type="ECO:0000313" key="1">
    <source>
        <dbReference type="EMBL" id="SEJ15137.1"/>
    </source>
</evidence>
<gene>
    <name evidence="1" type="ORF">SAMN04244579_03301</name>
</gene>